<dbReference type="GO" id="GO:0005254">
    <property type="term" value="F:chloride channel activity"/>
    <property type="evidence" value="ECO:0007669"/>
    <property type="project" value="InterPro"/>
</dbReference>
<dbReference type="Proteomes" id="UP000193498">
    <property type="component" value="Unassembled WGS sequence"/>
</dbReference>
<evidence type="ECO:0000256" key="3">
    <source>
        <dbReference type="ARBA" id="ARBA00022692"/>
    </source>
</evidence>
<organism evidence="7 8">
    <name type="scientific">Basidiobolus meristosporus CBS 931.73</name>
    <dbReference type="NCBI Taxonomy" id="1314790"/>
    <lineage>
        <taxon>Eukaryota</taxon>
        <taxon>Fungi</taxon>
        <taxon>Fungi incertae sedis</taxon>
        <taxon>Zoopagomycota</taxon>
        <taxon>Entomophthoromycotina</taxon>
        <taxon>Basidiobolomycetes</taxon>
        <taxon>Basidiobolales</taxon>
        <taxon>Basidiobolaceae</taxon>
        <taxon>Basidiobolus</taxon>
    </lineage>
</organism>
<evidence type="ECO:0000256" key="2">
    <source>
        <dbReference type="ARBA" id="ARBA00022448"/>
    </source>
</evidence>
<keyword evidence="2" id="KW-0813">Transport</keyword>
<name>A0A1Y1YWG4_9FUNG</name>
<evidence type="ECO:0000256" key="4">
    <source>
        <dbReference type="ARBA" id="ARBA00022989"/>
    </source>
</evidence>
<dbReference type="EMBL" id="MCFE01000057">
    <property type="protein sequence ID" value="ORY02408.1"/>
    <property type="molecule type" value="Genomic_DNA"/>
</dbReference>
<evidence type="ECO:0000256" key="5">
    <source>
        <dbReference type="ARBA" id="ARBA00023065"/>
    </source>
</evidence>
<reference evidence="7 8" key="1">
    <citation type="submission" date="2016-07" db="EMBL/GenBank/DDBJ databases">
        <title>Pervasive Adenine N6-methylation of Active Genes in Fungi.</title>
        <authorList>
            <consortium name="DOE Joint Genome Institute"/>
            <person name="Mondo S.J."/>
            <person name="Dannebaum R.O."/>
            <person name="Kuo R.C."/>
            <person name="Labutti K."/>
            <person name="Haridas S."/>
            <person name="Kuo A."/>
            <person name="Salamov A."/>
            <person name="Ahrendt S.R."/>
            <person name="Lipzen A."/>
            <person name="Sullivan W."/>
            <person name="Andreopoulos W.B."/>
            <person name="Clum A."/>
            <person name="Lindquist E."/>
            <person name="Daum C."/>
            <person name="Ramamoorthy G.K."/>
            <person name="Gryganskyi A."/>
            <person name="Culley D."/>
            <person name="Magnuson J.K."/>
            <person name="James T.Y."/>
            <person name="O'Malley M.A."/>
            <person name="Stajich J.E."/>
            <person name="Spatafora J.W."/>
            <person name="Visel A."/>
            <person name="Grigoriev I.V."/>
        </authorList>
    </citation>
    <scope>NUCLEOTIDE SEQUENCE [LARGE SCALE GENOMIC DNA]</scope>
    <source>
        <strain evidence="7 8">CBS 931.73</strain>
    </source>
</reference>
<accession>A0A1Y1YWG4</accession>
<keyword evidence="6" id="KW-0472">Membrane</keyword>
<proteinExistence type="predicted"/>
<keyword evidence="8" id="KW-1185">Reference proteome</keyword>
<dbReference type="GO" id="GO:0016020">
    <property type="term" value="C:membrane"/>
    <property type="evidence" value="ECO:0007669"/>
    <property type="project" value="UniProtKB-SubCell"/>
</dbReference>
<dbReference type="InParanoid" id="A0A1Y1YWG4"/>
<dbReference type="PANTHER" id="PTHR33281">
    <property type="entry name" value="UPF0187 PROTEIN YNEE"/>
    <property type="match status" value="1"/>
</dbReference>
<comment type="subcellular location">
    <subcellularLocation>
        <location evidence="1">Membrane</location>
        <topology evidence="1">Multi-pass membrane protein</topology>
    </subcellularLocation>
</comment>
<dbReference type="InterPro" id="IPR044669">
    <property type="entry name" value="YneE/VCCN1/2-like"/>
</dbReference>
<dbReference type="AlphaFoldDB" id="A0A1Y1YWG4"/>
<dbReference type="OrthoDB" id="1368at2759"/>
<evidence type="ECO:0000313" key="7">
    <source>
        <dbReference type="EMBL" id="ORY02408.1"/>
    </source>
</evidence>
<dbReference type="PANTHER" id="PTHR33281:SF21">
    <property type="entry name" value="MEMBRANE PROTEIN"/>
    <property type="match status" value="1"/>
</dbReference>
<protein>
    <submittedName>
        <fullName evidence="7">UPF0187-domain-containing protein</fullName>
    </submittedName>
</protein>
<keyword evidence="5" id="KW-0406">Ion transport</keyword>
<keyword evidence="3" id="KW-0812">Transmembrane</keyword>
<comment type="caution">
    <text evidence="7">The sequence shown here is derived from an EMBL/GenBank/DDBJ whole genome shotgun (WGS) entry which is preliminary data.</text>
</comment>
<evidence type="ECO:0000256" key="6">
    <source>
        <dbReference type="ARBA" id="ARBA00023136"/>
    </source>
</evidence>
<keyword evidence="4" id="KW-1133">Transmembrane helix</keyword>
<dbReference type="Pfam" id="PF25539">
    <property type="entry name" value="Bestrophin_2"/>
    <property type="match status" value="1"/>
</dbReference>
<gene>
    <name evidence="7" type="ORF">K493DRAFT_312066</name>
</gene>
<sequence length="339" mass="39152">MSTFEPFESLETLGLLDSTSVRKIRRVLSRETPDVFTYKGTALQTISKHVSFYVLYTVLLASGYGKRRLLPTFSNSVTSVLSSVTGLLLAFRMNNAYDKYSEGRKLWCNLSLSVRNFTRYVWVHVQPEAEAKGPERSAVHKHKIVLLRLAVAYMLAVKYQLREEEGLEMAEVHKALPKKFVESLRQQEHPSWEENGPLRIAQMLDTYLEHLKRQRLLDAGQFNVLVNYVNTWIEIFTNLERILTTPIPLSYHMHLKQIITLYCLALPPTLIDQLGYWAVPVMAVASFTFFGIEQISSEIENPFGQDENDLKVDEFCDDMKYEVEAMVSRKNMNPDKWVD</sequence>
<evidence type="ECO:0000313" key="8">
    <source>
        <dbReference type="Proteomes" id="UP000193498"/>
    </source>
</evidence>
<evidence type="ECO:0000256" key="1">
    <source>
        <dbReference type="ARBA" id="ARBA00004141"/>
    </source>
</evidence>